<dbReference type="AlphaFoldDB" id="A0A8S1UM56"/>
<name>A0A8S1UM56_PAROT</name>
<proteinExistence type="predicted"/>
<dbReference type="EMBL" id="CAJJDP010000047">
    <property type="protein sequence ID" value="CAD8165615.1"/>
    <property type="molecule type" value="Genomic_DNA"/>
</dbReference>
<accession>A0A8S1UM56</accession>
<dbReference type="Proteomes" id="UP000683925">
    <property type="component" value="Unassembled WGS sequence"/>
</dbReference>
<organism evidence="1 2">
    <name type="scientific">Paramecium octaurelia</name>
    <dbReference type="NCBI Taxonomy" id="43137"/>
    <lineage>
        <taxon>Eukaryota</taxon>
        <taxon>Sar</taxon>
        <taxon>Alveolata</taxon>
        <taxon>Ciliophora</taxon>
        <taxon>Intramacronucleata</taxon>
        <taxon>Oligohymenophorea</taxon>
        <taxon>Peniculida</taxon>
        <taxon>Parameciidae</taxon>
        <taxon>Paramecium</taxon>
    </lineage>
</organism>
<keyword evidence="2" id="KW-1185">Reference proteome</keyword>
<comment type="caution">
    <text evidence="1">The sequence shown here is derived from an EMBL/GenBank/DDBJ whole genome shotgun (WGS) entry which is preliminary data.</text>
</comment>
<evidence type="ECO:0000313" key="2">
    <source>
        <dbReference type="Proteomes" id="UP000683925"/>
    </source>
</evidence>
<evidence type="ECO:0000313" key="1">
    <source>
        <dbReference type="EMBL" id="CAD8165615.1"/>
    </source>
</evidence>
<gene>
    <name evidence="1" type="ORF">POCTA_138.1.T0470033</name>
</gene>
<sequence>MKILLEKSEILVIAKKHCKNQRNQILQQIIDMAIQVKDYFNKIDKFVDNLPKEVYNSKAKAFFSQMVIILLQSSNIIDVMNSKISSYKNAYNQTRKINQGQIFYSNQSIQNFDSISSQQVKEMKIDFQAIQSEFSQNQKYLALVHSISMQTVALGVESNVSSIAEITKKKRPFLLIEDQNELDFINSIALRKVEQSEQICKINEEVKVLKVLFRQNQIFRRSFG</sequence>
<reference evidence="1" key="1">
    <citation type="submission" date="2021-01" db="EMBL/GenBank/DDBJ databases">
        <authorList>
            <consortium name="Genoscope - CEA"/>
            <person name="William W."/>
        </authorList>
    </citation>
    <scope>NUCLEOTIDE SEQUENCE</scope>
</reference>
<protein>
    <submittedName>
        <fullName evidence="1">Uncharacterized protein</fullName>
    </submittedName>
</protein>